<reference evidence="1 2" key="1">
    <citation type="submission" date="2019-06" db="EMBL/GenBank/DDBJ databases">
        <title>Sequencing the genomes of 1000 actinobacteria strains.</title>
        <authorList>
            <person name="Klenk H.-P."/>
        </authorList>
    </citation>
    <scope>NUCLEOTIDE SEQUENCE [LARGE SCALE GENOMIC DNA]</scope>
    <source>
        <strain evidence="1 2">DSM 45301</strain>
    </source>
</reference>
<accession>A0A543CWZ8</accession>
<dbReference type="GO" id="GO:0003677">
    <property type="term" value="F:DNA binding"/>
    <property type="evidence" value="ECO:0007669"/>
    <property type="project" value="InterPro"/>
</dbReference>
<evidence type="ECO:0000313" key="1">
    <source>
        <dbReference type="EMBL" id="TQM01620.1"/>
    </source>
</evidence>
<dbReference type="AlphaFoldDB" id="A0A543CWZ8"/>
<gene>
    <name evidence="1" type="ORF">FB558_8513</name>
</gene>
<comment type="caution">
    <text evidence="1">The sequence shown here is derived from an EMBL/GenBank/DDBJ whole genome shotgun (WGS) entry which is preliminary data.</text>
</comment>
<name>A0A543CWZ8_9PSEU</name>
<dbReference type="SUPFAM" id="SSF47413">
    <property type="entry name" value="lambda repressor-like DNA-binding domains"/>
    <property type="match status" value="1"/>
</dbReference>
<keyword evidence="2" id="KW-1185">Reference proteome</keyword>
<sequence length="167" mass="17653">MIGGMPADFIVATPAARVALNRDRQRAIYGVPLSTLVHGILEDYGISQARLARTLGVSTAALSQLVRGSRIKIGDQLAQARLLILEQRRDQARALTDPAEVGEILADVARIERSWVLARMGVRDCSGCTPASLCRVASSEDLAAAADALDNAFPAIASTLRQAAGTC</sequence>
<dbReference type="Proteomes" id="UP000315677">
    <property type="component" value="Unassembled WGS sequence"/>
</dbReference>
<proteinExistence type="predicted"/>
<evidence type="ECO:0000313" key="2">
    <source>
        <dbReference type="Proteomes" id="UP000315677"/>
    </source>
</evidence>
<dbReference type="CDD" id="cd00093">
    <property type="entry name" value="HTH_XRE"/>
    <property type="match status" value="1"/>
</dbReference>
<dbReference type="InterPro" id="IPR001387">
    <property type="entry name" value="Cro/C1-type_HTH"/>
</dbReference>
<protein>
    <submittedName>
        <fullName evidence="1">Putative transcriptional regulator</fullName>
    </submittedName>
</protein>
<dbReference type="EMBL" id="VFPA01000009">
    <property type="protein sequence ID" value="TQM01620.1"/>
    <property type="molecule type" value="Genomic_DNA"/>
</dbReference>
<dbReference type="Gene3D" id="1.10.260.40">
    <property type="entry name" value="lambda repressor-like DNA-binding domains"/>
    <property type="match status" value="1"/>
</dbReference>
<dbReference type="InterPro" id="IPR010982">
    <property type="entry name" value="Lambda_DNA-bd_dom_sf"/>
</dbReference>
<organism evidence="1 2">
    <name type="scientific">Pseudonocardia kunmingensis</name>
    <dbReference type="NCBI Taxonomy" id="630975"/>
    <lineage>
        <taxon>Bacteria</taxon>
        <taxon>Bacillati</taxon>
        <taxon>Actinomycetota</taxon>
        <taxon>Actinomycetes</taxon>
        <taxon>Pseudonocardiales</taxon>
        <taxon>Pseudonocardiaceae</taxon>
        <taxon>Pseudonocardia</taxon>
    </lineage>
</organism>